<protein>
    <submittedName>
        <fullName evidence="2">DUF559 domain-containing protein</fullName>
    </submittedName>
</protein>
<proteinExistence type="predicted"/>
<keyword evidence="3" id="KW-1185">Reference proteome</keyword>
<name>A0ABV1ARG0_9FIRM</name>
<sequence>MPLPYQEKLTPRARELRKKATKQENHLWYDYLKDYPIRFKRQKPISSFIADFYCHAARLVVELDGSQHYDEQGLIYDKERAAILEQYGVKVLRFSNLEVERNFQGVCTAIDLVVKERMEQLSTSE</sequence>
<evidence type="ECO:0000313" key="3">
    <source>
        <dbReference type="Proteomes" id="UP001457197"/>
    </source>
</evidence>
<dbReference type="Pfam" id="PF04480">
    <property type="entry name" value="DUF559"/>
    <property type="match status" value="1"/>
</dbReference>
<dbReference type="Proteomes" id="UP001457197">
    <property type="component" value="Unassembled WGS sequence"/>
</dbReference>
<dbReference type="SUPFAM" id="SSF52980">
    <property type="entry name" value="Restriction endonuclease-like"/>
    <property type="match status" value="1"/>
</dbReference>
<evidence type="ECO:0000259" key="1">
    <source>
        <dbReference type="Pfam" id="PF04480"/>
    </source>
</evidence>
<feature type="domain" description="DUF559" evidence="1">
    <location>
        <begin position="8"/>
        <end position="113"/>
    </location>
</feature>
<gene>
    <name evidence="2" type="ORF">WMO44_01255</name>
</gene>
<dbReference type="InterPro" id="IPR011335">
    <property type="entry name" value="Restrct_endonuc-II-like"/>
</dbReference>
<dbReference type="Gene3D" id="3.40.960.10">
    <property type="entry name" value="VSR Endonuclease"/>
    <property type="match status" value="1"/>
</dbReference>
<dbReference type="PANTHER" id="PTHR38590">
    <property type="entry name" value="BLL0828 PROTEIN"/>
    <property type="match status" value="1"/>
</dbReference>
<organism evidence="2 3">
    <name type="scientific">Faecalibacterium tardum</name>
    <dbReference type="NCBI Taxonomy" id="3133156"/>
    <lineage>
        <taxon>Bacteria</taxon>
        <taxon>Bacillati</taxon>
        <taxon>Bacillota</taxon>
        <taxon>Clostridia</taxon>
        <taxon>Eubacteriales</taxon>
        <taxon>Oscillospiraceae</taxon>
        <taxon>Faecalibacterium</taxon>
    </lineage>
</organism>
<dbReference type="RefSeq" id="WP_349151487.1">
    <property type="nucleotide sequence ID" value="NZ_JBBMEO010000001.1"/>
</dbReference>
<dbReference type="CDD" id="cd01038">
    <property type="entry name" value="Endonuclease_DUF559"/>
    <property type="match status" value="1"/>
</dbReference>
<dbReference type="EMBL" id="JBBMEO010000001">
    <property type="protein sequence ID" value="MEQ2360774.1"/>
    <property type="molecule type" value="Genomic_DNA"/>
</dbReference>
<evidence type="ECO:0000313" key="2">
    <source>
        <dbReference type="EMBL" id="MEQ2360774.1"/>
    </source>
</evidence>
<comment type="caution">
    <text evidence="2">The sequence shown here is derived from an EMBL/GenBank/DDBJ whole genome shotgun (WGS) entry which is preliminary data.</text>
</comment>
<dbReference type="PANTHER" id="PTHR38590:SF1">
    <property type="entry name" value="BLL0828 PROTEIN"/>
    <property type="match status" value="1"/>
</dbReference>
<accession>A0ABV1ARG0</accession>
<dbReference type="InterPro" id="IPR047216">
    <property type="entry name" value="Endonuclease_DUF559_bact"/>
</dbReference>
<reference evidence="2 3" key="1">
    <citation type="submission" date="2024-03" db="EMBL/GenBank/DDBJ databases">
        <title>Human intestinal bacterial collection.</title>
        <authorList>
            <person name="Pauvert C."/>
            <person name="Hitch T.C.A."/>
            <person name="Clavel T."/>
        </authorList>
    </citation>
    <scope>NUCLEOTIDE SEQUENCE [LARGE SCALE GENOMIC DNA]</scope>
    <source>
        <strain evidence="2 3">CLA-AA-H175</strain>
    </source>
</reference>
<dbReference type="InterPro" id="IPR007569">
    <property type="entry name" value="DUF559"/>
</dbReference>